<dbReference type="InterPro" id="IPR037152">
    <property type="entry name" value="L-asparaginase_N_sf"/>
</dbReference>
<dbReference type="EC" id="3.5.1.1" evidence="2"/>
<dbReference type="InterPro" id="IPR006034">
    <property type="entry name" value="Asparaginase/glutaminase-like"/>
</dbReference>
<proteinExistence type="inferred from homology"/>
<feature type="binding site" evidence="5">
    <location>
        <begin position="90"/>
        <end position="91"/>
    </location>
    <ligand>
        <name>substrate</name>
    </ligand>
</feature>
<evidence type="ECO:0000259" key="8">
    <source>
        <dbReference type="Pfam" id="PF00710"/>
    </source>
</evidence>
<dbReference type="InterPro" id="IPR027475">
    <property type="entry name" value="Asparaginase/glutaminase_AS2"/>
</dbReference>
<dbReference type="PROSITE" id="PS00144">
    <property type="entry name" value="ASN_GLN_ASE_1"/>
    <property type="match status" value="1"/>
</dbReference>
<dbReference type="GO" id="GO:0004067">
    <property type="term" value="F:asparaginase activity"/>
    <property type="evidence" value="ECO:0007669"/>
    <property type="project" value="UniProtKB-UniRule"/>
</dbReference>
<evidence type="ECO:0000313" key="11">
    <source>
        <dbReference type="Proteomes" id="UP000198870"/>
    </source>
</evidence>
<dbReference type="PROSITE" id="PS00917">
    <property type="entry name" value="ASN_GLN_ASE_2"/>
    <property type="match status" value="1"/>
</dbReference>
<dbReference type="OrthoDB" id="9788068at2"/>
<dbReference type="Proteomes" id="UP000198870">
    <property type="component" value="Unassembled WGS sequence"/>
</dbReference>
<dbReference type="GO" id="GO:0009066">
    <property type="term" value="P:aspartate family amino acid metabolic process"/>
    <property type="evidence" value="ECO:0007669"/>
    <property type="project" value="UniProtKB-ARBA"/>
</dbReference>
<dbReference type="PROSITE" id="PS51732">
    <property type="entry name" value="ASN_GLN_ASE_3"/>
    <property type="match status" value="1"/>
</dbReference>
<dbReference type="FunFam" id="3.40.50.40:FF:000001">
    <property type="entry name" value="L-asparaginase 1"/>
    <property type="match status" value="1"/>
</dbReference>
<dbReference type="PANTHER" id="PTHR11707:SF28">
    <property type="entry name" value="60 KDA LYSOPHOSPHOLIPASE"/>
    <property type="match status" value="1"/>
</dbReference>
<dbReference type="EMBL" id="FMUX01000009">
    <property type="protein sequence ID" value="SCY43911.1"/>
    <property type="molecule type" value="Genomic_DNA"/>
</dbReference>
<feature type="domain" description="L-asparaginase N-terminal" evidence="8">
    <location>
        <begin position="4"/>
        <end position="191"/>
    </location>
</feature>
<dbReference type="SUPFAM" id="SSF53774">
    <property type="entry name" value="Glutaminase/Asparaginase"/>
    <property type="match status" value="1"/>
</dbReference>
<organism evidence="10 11">
    <name type="scientific">Desulfoluna spongiiphila</name>
    <dbReference type="NCBI Taxonomy" id="419481"/>
    <lineage>
        <taxon>Bacteria</taxon>
        <taxon>Pseudomonadati</taxon>
        <taxon>Thermodesulfobacteriota</taxon>
        <taxon>Desulfobacteria</taxon>
        <taxon>Desulfobacterales</taxon>
        <taxon>Desulfolunaceae</taxon>
        <taxon>Desulfoluna</taxon>
    </lineage>
</organism>
<name>A0A1G5FXN8_9BACT</name>
<evidence type="ECO:0000256" key="5">
    <source>
        <dbReference type="PIRSR" id="PIRSR001220-2"/>
    </source>
</evidence>
<feature type="binding site" evidence="5">
    <location>
        <position position="59"/>
    </location>
    <ligand>
        <name>substrate</name>
    </ligand>
</feature>
<feature type="active site" description="O-isoaspartyl threonine intermediate" evidence="4">
    <location>
        <position position="13"/>
    </location>
</feature>
<comment type="similarity">
    <text evidence="1">Belongs to the asparaginase 1 family.</text>
</comment>
<dbReference type="InterPro" id="IPR006033">
    <property type="entry name" value="AsnA_fam"/>
</dbReference>
<dbReference type="NCBIfam" id="TIGR00519">
    <property type="entry name" value="asnASE_I"/>
    <property type="match status" value="1"/>
</dbReference>
<keyword evidence="11" id="KW-1185">Reference proteome</keyword>
<evidence type="ECO:0000256" key="4">
    <source>
        <dbReference type="PIRSR" id="PIRSR001220-1"/>
    </source>
</evidence>
<evidence type="ECO:0000256" key="6">
    <source>
        <dbReference type="PROSITE-ProRule" id="PRU10099"/>
    </source>
</evidence>
<dbReference type="InterPro" id="IPR041725">
    <property type="entry name" value="L-asparaginase_I"/>
</dbReference>
<evidence type="ECO:0000256" key="7">
    <source>
        <dbReference type="PROSITE-ProRule" id="PRU10100"/>
    </source>
</evidence>
<gene>
    <name evidence="10" type="ORF">SAMN05216233_10964</name>
</gene>
<dbReference type="PIRSF" id="PIRSF500176">
    <property type="entry name" value="L_ASNase"/>
    <property type="match status" value="1"/>
</dbReference>
<accession>A0A1G5FXN8</accession>
<dbReference type="PIRSF" id="PIRSF001220">
    <property type="entry name" value="L-ASNase_gatD"/>
    <property type="match status" value="1"/>
</dbReference>
<feature type="active site" evidence="7">
    <location>
        <position position="90"/>
    </location>
</feature>
<reference evidence="10 11" key="1">
    <citation type="submission" date="2016-10" db="EMBL/GenBank/DDBJ databases">
        <authorList>
            <person name="de Groot N.N."/>
        </authorList>
    </citation>
    <scope>NUCLEOTIDE SEQUENCE [LARGE SCALE GENOMIC DNA]</scope>
    <source>
        <strain evidence="10 11">AA1</strain>
    </source>
</reference>
<dbReference type="PANTHER" id="PTHR11707">
    <property type="entry name" value="L-ASPARAGINASE"/>
    <property type="match status" value="1"/>
</dbReference>
<evidence type="ECO:0000256" key="3">
    <source>
        <dbReference type="ARBA" id="ARBA00022801"/>
    </source>
</evidence>
<dbReference type="NCBIfam" id="NF006998">
    <property type="entry name" value="PRK09461.1"/>
    <property type="match status" value="1"/>
</dbReference>
<feature type="domain" description="Asparaginase/glutaminase C-terminal" evidence="9">
    <location>
        <begin position="213"/>
        <end position="328"/>
    </location>
</feature>
<evidence type="ECO:0000256" key="1">
    <source>
        <dbReference type="ARBA" id="ARBA00010518"/>
    </source>
</evidence>
<dbReference type="PRINTS" id="PR00139">
    <property type="entry name" value="ASNGLNASE"/>
</dbReference>
<dbReference type="GO" id="GO:0005829">
    <property type="term" value="C:cytosol"/>
    <property type="evidence" value="ECO:0007669"/>
    <property type="project" value="TreeGrafter"/>
</dbReference>
<feature type="active site" evidence="6">
    <location>
        <position position="13"/>
    </location>
</feature>
<dbReference type="Pfam" id="PF17763">
    <property type="entry name" value="Asparaginase_C"/>
    <property type="match status" value="1"/>
</dbReference>
<dbReference type="RefSeq" id="WP_092211135.1">
    <property type="nucleotide sequence ID" value="NZ_FMUX01000009.1"/>
</dbReference>
<dbReference type="STRING" id="419481.SAMN05216233_10964"/>
<dbReference type="FunFam" id="3.40.50.1170:FF:000001">
    <property type="entry name" value="L-asparaginase 2"/>
    <property type="match status" value="1"/>
</dbReference>
<keyword evidence="3" id="KW-0378">Hydrolase</keyword>
<dbReference type="Gene3D" id="3.40.50.40">
    <property type="match status" value="1"/>
</dbReference>
<dbReference type="Gene3D" id="3.40.50.1170">
    <property type="entry name" value="L-asparaginase, N-terminal domain"/>
    <property type="match status" value="1"/>
</dbReference>
<protein>
    <recommendedName>
        <fullName evidence="2">asparaginase</fullName>
        <ecNumber evidence="2">3.5.1.1</ecNumber>
    </recommendedName>
</protein>
<dbReference type="SFLD" id="SFLDS00057">
    <property type="entry name" value="Glutaminase/Asparaginase"/>
    <property type="match status" value="1"/>
</dbReference>
<dbReference type="InterPro" id="IPR027474">
    <property type="entry name" value="L-asparaginase_N"/>
</dbReference>
<evidence type="ECO:0000256" key="2">
    <source>
        <dbReference type="ARBA" id="ARBA00012920"/>
    </source>
</evidence>
<dbReference type="CDD" id="cd08963">
    <property type="entry name" value="L-asparaginase_I"/>
    <property type="match status" value="1"/>
</dbReference>
<dbReference type="InterPro" id="IPR040919">
    <property type="entry name" value="Asparaginase_C"/>
</dbReference>
<evidence type="ECO:0000259" key="9">
    <source>
        <dbReference type="Pfam" id="PF17763"/>
    </source>
</evidence>
<dbReference type="AlphaFoldDB" id="A0A1G5FXN8"/>
<dbReference type="Pfam" id="PF00710">
    <property type="entry name" value="Asparaginase"/>
    <property type="match status" value="1"/>
</dbReference>
<dbReference type="InterPro" id="IPR020827">
    <property type="entry name" value="Asparaginase/glutaminase_AS1"/>
</dbReference>
<dbReference type="InterPro" id="IPR027473">
    <property type="entry name" value="L-asparaginase_C"/>
</dbReference>
<dbReference type="InterPro" id="IPR036152">
    <property type="entry name" value="Asp/glu_Ase-like_sf"/>
</dbReference>
<sequence length="338" mass="36873">MKKKIYIADTGGTIGMKPGARGYEPSPGFLKDQMAKMAVLRSPSMPEYHIHEYDPPLDSSSMSPAAWFDIAEDIAAHHDDYDGFLVIHGTDTMAYTASALPFMLEGLQKPVILTGGQIPLCEVRNDSRENLITAMLLAGREDIHEVCLFFDNRLFRGNRTTKWNAGGFDAFDSPNFPPLGTTGIDIEIKRHLLLPKPDGHDPLRVQRLYQSPVAVLRLFPGISAAVVKNLLAPPIKGLVLETYGVGNAPDNDPELMAVLKEATDRGVVIVNCTQCLKGRVMMGAYATGSGLLEAGVISGFDMTPEAALAKMFFLFSTRSDTAEIRDLMQASLKGELTE</sequence>
<dbReference type="SMART" id="SM00870">
    <property type="entry name" value="Asparaginase"/>
    <property type="match status" value="1"/>
</dbReference>
<evidence type="ECO:0000313" key="10">
    <source>
        <dbReference type="EMBL" id="SCY43911.1"/>
    </source>
</evidence>